<dbReference type="InterPro" id="IPR044855">
    <property type="entry name" value="CoA-Trfase_III_dom3_sf"/>
</dbReference>
<comment type="caution">
    <text evidence="2">The sequence shown here is derived from an EMBL/GenBank/DDBJ whole genome shotgun (WGS) entry which is preliminary data.</text>
</comment>
<proteinExistence type="predicted"/>
<dbReference type="PANTHER" id="PTHR48207:SF3">
    <property type="entry name" value="SUCCINATE--HYDROXYMETHYLGLUTARATE COA-TRANSFERASE"/>
    <property type="match status" value="1"/>
</dbReference>
<evidence type="ECO:0000313" key="2">
    <source>
        <dbReference type="EMBL" id="MEU5714089.1"/>
    </source>
</evidence>
<dbReference type="SUPFAM" id="SSF89796">
    <property type="entry name" value="CoA-transferase family III (CaiB/BaiF)"/>
    <property type="match status" value="1"/>
</dbReference>
<dbReference type="PANTHER" id="PTHR48207">
    <property type="entry name" value="SUCCINATE--HYDROXYMETHYLGLUTARATE COA-TRANSFERASE"/>
    <property type="match status" value="1"/>
</dbReference>
<dbReference type="RefSeq" id="WP_030939834.1">
    <property type="nucleotide sequence ID" value="NZ_JBFAEG010000073.1"/>
</dbReference>
<dbReference type="Gene3D" id="3.30.1540.10">
    <property type="entry name" value="formyl-coa transferase, domain 3"/>
    <property type="match status" value="1"/>
</dbReference>
<dbReference type="InterPro" id="IPR003673">
    <property type="entry name" value="CoA-Trfase_fam_III"/>
</dbReference>
<sequence>MALPLHGLRVVDFTRVLAGPHCGKHLLDLGADVIKIEPPTGDVSRLSFPKQGAISGYYAQQNAGKRNISIDLNIPEARKIALELCDTADVVIENFRPGALGFFGLDYESVARRNPRVVYVSMSGYGQRGPWRSRMAYAPTVQAETGFTSNTLRHFDLADGDDRQTDPLSHADVYTGLHGLVAVLAALNHRHATGEGQYVDVAMAAVMTSINERTHYDLSGIDLGAEPPILGAADVNFFISPEGREFVISASLVSSLTFPFYLNAMRRHDLADDPLFRTPELRARHIHKLRAIVQTWIYTFDDMASLDAQLDEAKMASGYVRTPEDFAAGEWAQTWPAVREVPDRAGGRITIPGSPWHFGSNNEEPAAVEQIPAFQGEHNHAVLSELGYDEDTIANLVAKGALVEPDRETVEP</sequence>
<evidence type="ECO:0000256" key="1">
    <source>
        <dbReference type="ARBA" id="ARBA00022679"/>
    </source>
</evidence>
<dbReference type="EMBL" id="JBFAEG010000073">
    <property type="protein sequence ID" value="MEU5714089.1"/>
    <property type="molecule type" value="Genomic_DNA"/>
</dbReference>
<dbReference type="Gene3D" id="3.40.50.10540">
    <property type="entry name" value="Crotonobetainyl-coa:carnitine coa-transferase, domain 1"/>
    <property type="match status" value="1"/>
</dbReference>
<protein>
    <submittedName>
        <fullName evidence="2">CaiB/BaiF CoA-transferase family protein</fullName>
    </submittedName>
</protein>
<dbReference type="InterPro" id="IPR023606">
    <property type="entry name" value="CoA-Trfase_III_dom_1_sf"/>
</dbReference>
<evidence type="ECO:0000313" key="3">
    <source>
        <dbReference type="Proteomes" id="UP001551011"/>
    </source>
</evidence>
<name>A0ABV3AQ61_9ACTN</name>
<dbReference type="InterPro" id="IPR050483">
    <property type="entry name" value="CoA-transferase_III_domain"/>
</dbReference>
<gene>
    <name evidence="2" type="ORF">AB0H04_46165</name>
</gene>
<dbReference type="Pfam" id="PF02515">
    <property type="entry name" value="CoA_transf_3"/>
    <property type="match status" value="1"/>
</dbReference>
<reference evidence="2 3" key="1">
    <citation type="submission" date="2024-06" db="EMBL/GenBank/DDBJ databases">
        <title>The Natural Products Discovery Center: Release of the First 8490 Sequenced Strains for Exploring Actinobacteria Biosynthetic Diversity.</title>
        <authorList>
            <person name="Kalkreuter E."/>
            <person name="Kautsar S.A."/>
            <person name="Yang D."/>
            <person name="Bader C.D."/>
            <person name="Teijaro C.N."/>
            <person name="Fluegel L."/>
            <person name="Davis C.M."/>
            <person name="Simpson J.R."/>
            <person name="Lauterbach L."/>
            <person name="Steele A.D."/>
            <person name="Gui C."/>
            <person name="Meng S."/>
            <person name="Li G."/>
            <person name="Viehrig K."/>
            <person name="Ye F."/>
            <person name="Su P."/>
            <person name="Kiefer A.F."/>
            <person name="Nichols A."/>
            <person name="Cepeda A.J."/>
            <person name="Yan W."/>
            <person name="Fan B."/>
            <person name="Jiang Y."/>
            <person name="Adhikari A."/>
            <person name="Zheng C.-J."/>
            <person name="Schuster L."/>
            <person name="Cowan T.M."/>
            <person name="Smanski M.J."/>
            <person name="Chevrette M.G."/>
            <person name="De Carvalho L.P.S."/>
            <person name="Shen B."/>
        </authorList>
    </citation>
    <scope>NUCLEOTIDE SEQUENCE [LARGE SCALE GENOMIC DNA]</scope>
    <source>
        <strain evidence="2 3">NPDC020594</strain>
    </source>
</reference>
<organism evidence="2 3">
    <name type="scientific">Streptomyces flaveolus</name>
    <dbReference type="NCBI Taxonomy" id="67297"/>
    <lineage>
        <taxon>Bacteria</taxon>
        <taxon>Bacillati</taxon>
        <taxon>Actinomycetota</taxon>
        <taxon>Actinomycetes</taxon>
        <taxon>Kitasatosporales</taxon>
        <taxon>Streptomycetaceae</taxon>
        <taxon>Streptomyces</taxon>
    </lineage>
</organism>
<dbReference type="Proteomes" id="UP001551011">
    <property type="component" value="Unassembled WGS sequence"/>
</dbReference>
<keyword evidence="1" id="KW-0808">Transferase</keyword>
<keyword evidence="3" id="KW-1185">Reference proteome</keyword>
<accession>A0ABV3AQ61</accession>